<dbReference type="EMBL" id="FJUY01000002">
    <property type="protein sequence ID" value="CZT16317.1"/>
    <property type="molecule type" value="Genomic_DNA"/>
</dbReference>
<protein>
    <submittedName>
        <fullName evidence="1">Uncharacterized protein</fullName>
    </submittedName>
</protein>
<dbReference type="InterPro" id="IPR036412">
    <property type="entry name" value="HAD-like_sf"/>
</dbReference>
<dbReference type="Proteomes" id="UP000225277">
    <property type="component" value="Unassembled WGS sequence"/>
</dbReference>
<dbReference type="Gene3D" id="3.40.50.1000">
    <property type="entry name" value="HAD superfamily/HAD-like"/>
    <property type="match status" value="1"/>
</dbReference>
<dbReference type="RefSeq" id="XP_023623210.1">
    <property type="nucleotide sequence ID" value="XM_023767442.1"/>
</dbReference>
<dbReference type="InterPro" id="IPR044924">
    <property type="entry name" value="HAD-SF_hydro_IA_REG-2-like_cap"/>
</dbReference>
<evidence type="ECO:0000313" key="1">
    <source>
        <dbReference type="EMBL" id="CZT16317.1"/>
    </source>
</evidence>
<sequence>MPPRNILLCFDAFGTLFRPRQPIAQQYGEVARSLGLANIKNEDVNKSFKAAFKQESKQNPNYGKQNGLNAEKWWSRIIVNTFTPLIPAGQKLPEELVPKLLHRFWSKEGYVLYPDVLPLLQQLRKAHRYGNARVVVGVITNSDDRVPDILTSLGMKVSPLRFPVNQKLESRDEYDIDFAVMSYDVGFEKPDARMFEAGKTMLEAVIGGSIEDAKEWRKIYVGDEYAKDVVGAVEAGWNAVLVERDNDADRHGVKWLEGEPTKSLYEVFETEKAVGFCSLGRLAQWLPGGRRIEN</sequence>
<dbReference type="Pfam" id="PF00702">
    <property type="entry name" value="Hydrolase"/>
    <property type="match status" value="1"/>
</dbReference>
<dbReference type="Gene3D" id="1.10.150.720">
    <property type="entry name" value="Haloacid dehalogenase-like hydrolase"/>
    <property type="match status" value="1"/>
</dbReference>
<gene>
    <name evidence="1" type="ORF">RCC_02159</name>
</gene>
<name>A0A2D3UVX3_9PEZI</name>
<dbReference type="AlphaFoldDB" id="A0A2D3UVX3"/>
<evidence type="ECO:0000313" key="2">
    <source>
        <dbReference type="Proteomes" id="UP000225277"/>
    </source>
</evidence>
<dbReference type="OrthoDB" id="444127at2759"/>
<dbReference type="STRING" id="112498.A0A2D3UVX3"/>
<dbReference type="GO" id="GO:0005634">
    <property type="term" value="C:nucleus"/>
    <property type="evidence" value="ECO:0007669"/>
    <property type="project" value="TreeGrafter"/>
</dbReference>
<reference evidence="1 2" key="1">
    <citation type="submission" date="2016-03" db="EMBL/GenBank/DDBJ databases">
        <authorList>
            <person name="Ploux O."/>
        </authorList>
    </citation>
    <scope>NUCLEOTIDE SEQUENCE [LARGE SCALE GENOMIC DNA]</scope>
    <source>
        <strain evidence="1 2">URUG2</strain>
    </source>
</reference>
<proteinExistence type="predicted"/>
<dbReference type="InterPro" id="IPR051828">
    <property type="entry name" value="HAD-like_hydrolase_domain"/>
</dbReference>
<keyword evidence="2" id="KW-1185">Reference proteome</keyword>
<accession>A0A2D3UVX3</accession>
<organism evidence="1 2">
    <name type="scientific">Ramularia collo-cygni</name>
    <dbReference type="NCBI Taxonomy" id="112498"/>
    <lineage>
        <taxon>Eukaryota</taxon>
        <taxon>Fungi</taxon>
        <taxon>Dikarya</taxon>
        <taxon>Ascomycota</taxon>
        <taxon>Pezizomycotina</taxon>
        <taxon>Dothideomycetes</taxon>
        <taxon>Dothideomycetidae</taxon>
        <taxon>Mycosphaerellales</taxon>
        <taxon>Mycosphaerellaceae</taxon>
        <taxon>Ramularia</taxon>
    </lineage>
</organism>
<dbReference type="PANTHER" id="PTHR46191:SF2">
    <property type="entry name" value="HALOACID DEHALOGENASE-LIKE HYDROLASE DOMAIN-CONTAINING PROTEIN 3"/>
    <property type="match status" value="1"/>
</dbReference>
<dbReference type="GeneID" id="35597381"/>
<dbReference type="PANTHER" id="PTHR46191">
    <property type="match status" value="1"/>
</dbReference>
<dbReference type="SUPFAM" id="SSF56784">
    <property type="entry name" value="HAD-like"/>
    <property type="match status" value="1"/>
</dbReference>
<dbReference type="InterPro" id="IPR023214">
    <property type="entry name" value="HAD_sf"/>
</dbReference>